<gene>
    <name evidence="1" type="ORF">AML91_07545</name>
</gene>
<comment type="caution">
    <text evidence="1">The sequence shown here is derived from an EMBL/GenBank/DDBJ whole genome shotgun (WGS) entry which is preliminary data.</text>
</comment>
<reference evidence="1 2" key="1">
    <citation type="submission" date="2015-08" db="EMBL/GenBank/DDBJ databases">
        <title>Genome of Paenibacillus jilunlii.</title>
        <authorList>
            <person name="Sant'Anna F.H."/>
            <person name="Ambrosini A."/>
            <person name="Souza R."/>
            <person name="Bach E."/>
            <person name="Fernandes G."/>
            <person name="Balsanelli E."/>
            <person name="Baura V.A."/>
            <person name="Pedrosa F.O."/>
            <person name="Souza E.M."/>
            <person name="Passaglia L."/>
        </authorList>
    </citation>
    <scope>NUCLEOTIDE SEQUENCE [LARGE SCALE GENOMIC DNA]</scope>
    <source>
        <strain evidence="1 2">DSM 23019</strain>
    </source>
</reference>
<dbReference type="EMBL" id="LIPY01000101">
    <property type="protein sequence ID" value="KWX77397.1"/>
    <property type="molecule type" value="Genomic_DNA"/>
</dbReference>
<keyword evidence="2" id="KW-1185">Reference proteome</keyword>
<accession>A0ABR5T1T6</accession>
<evidence type="ECO:0000313" key="1">
    <source>
        <dbReference type="EMBL" id="KWX77397.1"/>
    </source>
</evidence>
<proteinExistence type="predicted"/>
<sequence>MTCFLLIWRVIKKITKTMVIIIVITFQKELSKPMCTAFCKKFDAEDWTQAVVLGIRMKLVN</sequence>
<dbReference type="Proteomes" id="UP000070252">
    <property type="component" value="Unassembled WGS sequence"/>
</dbReference>
<name>A0ABR5T1T6_9BACL</name>
<protein>
    <submittedName>
        <fullName evidence="1">Uncharacterized protein</fullName>
    </submittedName>
</protein>
<evidence type="ECO:0000313" key="2">
    <source>
        <dbReference type="Proteomes" id="UP000070252"/>
    </source>
</evidence>
<organism evidence="1 2">
    <name type="scientific">Paenibacillus jilunlii</name>
    <dbReference type="NCBI Taxonomy" id="682956"/>
    <lineage>
        <taxon>Bacteria</taxon>
        <taxon>Bacillati</taxon>
        <taxon>Bacillota</taxon>
        <taxon>Bacilli</taxon>
        <taxon>Bacillales</taxon>
        <taxon>Paenibacillaceae</taxon>
        <taxon>Paenibacillus</taxon>
    </lineage>
</organism>